<dbReference type="CDD" id="cd03820">
    <property type="entry name" value="GT4_AmsD-like"/>
    <property type="match status" value="1"/>
</dbReference>
<dbReference type="Gene3D" id="3.40.50.2000">
    <property type="entry name" value="Glycogen Phosphorylase B"/>
    <property type="match status" value="2"/>
</dbReference>
<dbReference type="GO" id="GO:1901135">
    <property type="term" value="P:carbohydrate derivative metabolic process"/>
    <property type="evidence" value="ECO:0007669"/>
    <property type="project" value="UniProtKB-ARBA"/>
</dbReference>
<protein>
    <submittedName>
        <fullName evidence="3">Glycosyltransferase family 4 protein</fullName>
    </submittedName>
</protein>
<feature type="domain" description="Glycosyl transferase family 1" evidence="1">
    <location>
        <begin position="192"/>
        <end position="339"/>
    </location>
</feature>
<accession>A0A4D6U7Q7</accession>
<dbReference type="InterPro" id="IPR001296">
    <property type="entry name" value="Glyco_trans_1"/>
</dbReference>
<evidence type="ECO:0000259" key="2">
    <source>
        <dbReference type="Pfam" id="PF13439"/>
    </source>
</evidence>
<dbReference type="GO" id="GO:0016757">
    <property type="term" value="F:glycosyltransferase activity"/>
    <property type="evidence" value="ECO:0007669"/>
    <property type="project" value="InterPro"/>
</dbReference>
<dbReference type="Pfam" id="PF13439">
    <property type="entry name" value="Glyco_transf_4"/>
    <property type="match status" value="1"/>
</dbReference>
<sequence>MHNILYFGFKEKMKICFFIGGLNSSGGTERVSSVIASELQQRGYQIHMLNLQCGDKPFFELADGIQVNQLFTSVGRGMLRLPLVIVKLRRYLKQHKIDILIDVESMLALYALPAVIGLNVRHICWEHFNYNVDLGKASRRLARKLAARFADDVVTLTERDKQLWLANTTCKARITTISNPVTISLPSEINLQKEKLFLAVGRLTYQKGFDLLLQAWAQVAPLYPDWRLRIVGDGEDKAMLEQLCCELNIEASTELVPKTKNIAVYYQEAAYFVMSSRFEGFGLVLVEAQAYGLPIISFDCDVGPSDIIINDSTGWLCRQNDVFSMAHKIRNAISIYNEDNDRYYSMCSESIVNSRRFSIDVILNEWIDLIERIS</sequence>
<feature type="domain" description="Glycosyltransferase subfamily 4-like N-terminal" evidence="2">
    <location>
        <begin position="26"/>
        <end position="183"/>
    </location>
</feature>
<dbReference type="Pfam" id="PF00534">
    <property type="entry name" value="Glycos_transf_1"/>
    <property type="match status" value="1"/>
</dbReference>
<organism evidence="3">
    <name type="scientific">Plesiomonas shigelloides</name>
    <name type="common">Aeromonas shigelloides</name>
    <dbReference type="NCBI Taxonomy" id="703"/>
    <lineage>
        <taxon>Bacteria</taxon>
        <taxon>Pseudomonadati</taxon>
        <taxon>Pseudomonadota</taxon>
        <taxon>Gammaproteobacteria</taxon>
        <taxon>Enterobacterales</taxon>
        <taxon>Enterobacteriaceae</taxon>
        <taxon>Plesiomonas</taxon>
    </lineage>
</organism>
<dbReference type="PANTHER" id="PTHR12526:SF630">
    <property type="entry name" value="GLYCOSYLTRANSFERASE"/>
    <property type="match status" value="1"/>
</dbReference>
<evidence type="ECO:0000259" key="1">
    <source>
        <dbReference type="Pfam" id="PF00534"/>
    </source>
</evidence>
<keyword evidence="3" id="KW-0808">Transferase</keyword>
<dbReference type="EMBL" id="MK551185">
    <property type="protein sequence ID" value="QCH03232.1"/>
    <property type="molecule type" value="Genomic_DNA"/>
</dbReference>
<dbReference type="InterPro" id="IPR028098">
    <property type="entry name" value="Glyco_trans_4-like_N"/>
</dbReference>
<reference evidence="3" key="1">
    <citation type="journal article" date="2019" name="Front. Microbiol.">
        <title>O-Antigen Gene Clusters of Plesiomonas shigelloides Serogroups and Its Application in Development of a Molecular Serotyping Scheme.</title>
        <authorList>
            <person name="Xi D."/>
            <person name="Wang X."/>
            <person name="Ning K."/>
            <person name="Liu Q."/>
            <person name="Jing F."/>
            <person name="Guo X."/>
            <person name="Cao B."/>
        </authorList>
    </citation>
    <scope>NUCLEOTIDE SEQUENCE</scope>
    <source>
        <strain evidence="3">O32H37</strain>
    </source>
</reference>
<dbReference type="AlphaFoldDB" id="A0A4D6U7Q7"/>
<evidence type="ECO:0000313" key="3">
    <source>
        <dbReference type="EMBL" id="QCH03232.1"/>
    </source>
</evidence>
<proteinExistence type="predicted"/>
<dbReference type="SUPFAM" id="SSF53756">
    <property type="entry name" value="UDP-Glycosyltransferase/glycogen phosphorylase"/>
    <property type="match status" value="1"/>
</dbReference>
<name>A0A4D6U7Q7_PLESH</name>
<dbReference type="RefSeq" id="WP_230403020.1">
    <property type="nucleotide sequence ID" value="NZ_WEKC01000054.1"/>
</dbReference>
<dbReference type="PANTHER" id="PTHR12526">
    <property type="entry name" value="GLYCOSYLTRANSFERASE"/>
    <property type="match status" value="1"/>
</dbReference>
<gene>
    <name evidence="3" type="primary">gt</name>
</gene>